<name>A0A0D3J6H5_EMIH1</name>
<dbReference type="EnsemblProtists" id="EOD30027">
    <property type="protein sequence ID" value="EOD30027"/>
    <property type="gene ID" value="EMIHUDRAFT_63771"/>
</dbReference>
<sequence length="251" mass="26262">MLLPGFGGEPTRVPTADRRGGASIVGLSLRGWEGPGAWPYVAGDFSREDEADDAIKYASPSFASHVDAAASASLTQAYSAYFGSVAAGSPLAILDTAASWTSHYPPLPAGTRVAVHGLNAQELAANGAATEVAVGDLNKDPTLPYTDGEFDVVTNAASIAYLTRPRELFAEVHRVLKPGGLALVSFSNRVFAEKATALWLSKIDEDVALCSVVRAFFAFGPAGGWRNVSSVDLSPHPTEGDPLWMVTAVKA</sequence>
<evidence type="ECO:0000313" key="2">
    <source>
        <dbReference type="EnsemblProtists" id="EOD19110"/>
    </source>
</evidence>
<proteinExistence type="predicted"/>
<dbReference type="CDD" id="cd02440">
    <property type="entry name" value="AdoMet_MTases"/>
    <property type="match status" value="1"/>
</dbReference>
<dbReference type="AlphaFoldDB" id="A0A0D3J6H5"/>
<dbReference type="KEGG" id="ehx:EMIHUDRAFT_63771"/>
<dbReference type="PaxDb" id="2903-EOD19110"/>
<dbReference type="InterPro" id="IPR013216">
    <property type="entry name" value="Methyltransf_11"/>
</dbReference>
<reference evidence="2" key="2">
    <citation type="submission" date="2024-10" db="UniProtKB">
        <authorList>
            <consortium name="EnsemblProtists"/>
        </authorList>
    </citation>
    <scope>IDENTIFICATION</scope>
</reference>
<dbReference type="KEGG" id="ehx:EMIHUDRAFT_75554"/>
<accession>A0A0D3J6H5</accession>
<dbReference type="HOGENOM" id="CLU_072455_1_0_1"/>
<evidence type="ECO:0000313" key="3">
    <source>
        <dbReference type="Proteomes" id="UP000013827"/>
    </source>
</evidence>
<dbReference type="eggNOG" id="ENOG502QS7X">
    <property type="taxonomic scope" value="Eukaryota"/>
</dbReference>
<reference evidence="3" key="1">
    <citation type="journal article" date="2013" name="Nature">
        <title>Pan genome of the phytoplankton Emiliania underpins its global distribution.</title>
        <authorList>
            <person name="Read B.A."/>
            <person name="Kegel J."/>
            <person name="Klute M.J."/>
            <person name="Kuo A."/>
            <person name="Lefebvre S.C."/>
            <person name="Maumus F."/>
            <person name="Mayer C."/>
            <person name="Miller J."/>
            <person name="Monier A."/>
            <person name="Salamov A."/>
            <person name="Young J."/>
            <person name="Aguilar M."/>
            <person name="Claverie J.M."/>
            <person name="Frickenhaus S."/>
            <person name="Gonzalez K."/>
            <person name="Herman E.K."/>
            <person name="Lin Y.C."/>
            <person name="Napier J."/>
            <person name="Ogata H."/>
            <person name="Sarno A.F."/>
            <person name="Shmutz J."/>
            <person name="Schroeder D."/>
            <person name="de Vargas C."/>
            <person name="Verret F."/>
            <person name="von Dassow P."/>
            <person name="Valentin K."/>
            <person name="Van de Peer Y."/>
            <person name="Wheeler G."/>
            <person name="Dacks J.B."/>
            <person name="Delwiche C.F."/>
            <person name="Dyhrman S.T."/>
            <person name="Glockner G."/>
            <person name="John U."/>
            <person name="Richards T."/>
            <person name="Worden A.Z."/>
            <person name="Zhang X."/>
            <person name="Grigoriev I.V."/>
            <person name="Allen A.E."/>
            <person name="Bidle K."/>
            <person name="Borodovsky M."/>
            <person name="Bowler C."/>
            <person name="Brownlee C."/>
            <person name="Cock J.M."/>
            <person name="Elias M."/>
            <person name="Gladyshev V.N."/>
            <person name="Groth M."/>
            <person name="Guda C."/>
            <person name="Hadaegh A."/>
            <person name="Iglesias-Rodriguez M.D."/>
            <person name="Jenkins J."/>
            <person name="Jones B.M."/>
            <person name="Lawson T."/>
            <person name="Leese F."/>
            <person name="Lindquist E."/>
            <person name="Lobanov A."/>
            <person name="Lomsadze A."/>
            <person name="Malik S.B."/>
            <person name="Marsh M.E."/>
            <person name="Mackinder L."/>
            <person name="Mock T."/>
            <person name="Mueller-Roeber B."/>
            <person name="Pagarete A."/>
            <person name="Parker M."/>
            <person name="Probert I."/>
            <person name="Quesneville H."/>
            <person name="Raines C."/>
            <person name="Rensing S.A."/>
            <person name="Riano-Pachon D.M."/>
            <person name="Richier S."/>
            <person name="Rokitta S."/>
            <person name="Shiraiwa Y."/>
            <person name="Soanes D.M."/>
            <person name="van der Giezen M."/>
            <person name="Wahlund T.M."/>
            <person name="Williams B."/>
            <person name="Wilson W."/>
            <person name="Wolfe G."/>
            <person name="Wurch L.L."/>
        </authorList>
    </citation>
    <scope>NUCLEOTIDE SEQUENCE</scope>
</reference>
<dbReference type="Proteomes" id="UP000013827">
    <property type="component" value="Unassembled WGS sequence"/>
</dbReference>
<dbReference type="PANTHER" id="PTHR43036:SF2">
    <property type="entry name" value="OS04G0481300 PROTEIN"/>
    <property type="match status" value="1"/>
</dbReference>
<dbReference type="SUPFAM" id="SSF53335">
    <property type="entry name" value="S-adenosyl-L-methionine-dependent methyltransferases"/>
    <property type="match status" value="1"/>
</dbReference>
<feature type="domain" description="Methyltransferase type 11" evidence="1">
    <location>
        <begin position="126"/>
        <end position="183"/>
    </location>
</feature>
<dbReference type="Gene3D" id="3.40.50.150">
    <property type="entry name" value="Vaccinia Virus protein VP39"/>
    <property type="match status" value="1"/>
</dbReference>
<organism evidence="2 3">
    <name type="scientific">Emiliania huxleyi (strain CCMP1516)</name>
    <dbReference type="NCBI Taxonomy" id="280463"/>
    <lineage>
        <taxon>Eukaryota</taxon>
        <taxon>Haptista</taxon>
        <taxon>Haptophyta</taxon>
        <taxon>Prymnesiophyceae</taxon>
        <taxon>Isochrysidales</taxon>
        <taxon>Noelaerhabdaceae</taxon>
        <taxon>Emiliania</taxon>
    </lineage>
</organism>
<dbReference type="InterPro" id="IPR029063">
    <property type="entry name" value="SAM-dependent_MTases_sf"/>
</dbReference>
<evidence type="ECO:0000259" key="1">
    <source>
        <dbReference type="Pfam" id="PF08241"/>
    </source>
</evidence>
<dbReference type="Pfam" id="PF08241">
    <property type="entry name" value="Methyltransf_11"/>
    <property type="match status" value="1"/>
</dbReference>
<dbReference type="EnsemblProtists" id="EOD19110">
    <property type="protein sequence ID" value="EOD19110"/>
    <property type="gene ID" value="EMIHUDRAFT_75554"/>
</dbReference>
<dbReference type="GO" id="GO:0008757">
    <property type="term" value="F:S-adenosylmethionine-dependent methyltransferase activity"/>
    <property type="evidence" value="ECO:0007669"/>
    <property type="project" value="InterPro"/>
</dbReference>
<dbReference type="PANTHER" id="PTHR43036">
    <property type="entry name" value="OSJNBB0011N17.9 PROTEIN"/>
    <property type="match status" value="1"/>
</dbReference>
<dbReference type="RefSeq" id="XP_005771539.1">
    <property type="nucleotide sequence ID" value="XM_005771482.1"/>
</dbReference>
<dbReference type="RefSeq" id="XP_005782456.1">
    <property type="nucleotide sequence ID" value="XM_005782399.1"/>
</dbReference>
<dbReference type="GeneID" id="17264655"/>
<dbReference type="GeneID" id="17275301"/>
<protein>
    <recommendedName>
        <fullName evidence="1">Methyltransferase type 11 domain-containing protein</fullName>
    </recommendedName>
</protein>
<keyword evidence="3" id="KW-1185">Reference proteome</keyword>